<sequence length="258" mass="26549">MTELVSLAGRTAVVTGGGAGLGRAIALRLAEAGATLVIGDLNQAEAQAVATDLTQFGGQHHGVGMDVRDHDSITALADLAVARTGQLDIWVNNAGIFPAGGVLEITDSDWGTVLDINLRGTFFGAREAALRMKQNRGVIINLASTAGFDCTNGLNPAHYVASKHAVVGLTKSLAVELGHKGIRVVGVAPTMTETDGVAAMRRRGEEVNAGLNMFASRLPLGRSGRPDDVARVVQFLASNMAGFVTGSVIPVDGGELAG</sequence>
<dbReference type="PANTHER" id="PTHR42760">
    <property type="entry name" value="SHORT-CHAIN DEHYDROGENASES/REDUCTASES FAMILY MEMBER"/>
    <property type="match status" value="1"/>
</dbReference>
<gene>
    <name evidence="3" type="ORF">EQG66_14865</name>
</gene>
<dbReference type="AlphaFoldDB" id="A0A4Q1KG10"/>
<name>A0A4Q1KG10_9SPHN</name>
<comment type="catalytic activity">
    <reaction evidence="2">
        <text>2,5-dichlorocyclohexa-2,5-dien-1,4-diol + NAD(+) = 2,5-dichlorohydroquinone + NADH + H(+)</text>
        <dbReference type="Rhea" id="RHEA:15741"/>
        <dbReference type="ChEBI" id="CHEBI:15378"/>
        <dbReference type="ChEBI" id="CHEBI:27545"/>
        <dbReference type="ChEBI" id="CHEBI:28975"/>
        <dbReference type="ChEBI" id="CHEBI:57540"/>
        <dbReference type="ChEBI" id="CHEBI:57945"/>
    </reaction>
</comment>
<dbReference type="CDD" id="cd05233">
    <property type="entry name" value="SDR_c"/>
    <property type="match status" value="1"/>
</dbReference>
<reference evidence="4" key="1">
    <citation type="submission" date="2019-01" db="EMBL/GenBank/DDBJ databases">
        <title>Cytophagaceae bacterium strain CAR-16.</title>
        <authorList>
            <person name="Chen W.-M."/>
        </authorList>
    </citation>
    <scope>NUCLEOTIDE SEQUENCE [LARGE SCALE GENOMIC DNA]</scope>
    <source>
        <strain evidence="4">CHR27</strain>
    </source>
</reference>
<accession>A0A4Q1KG10</accession>
<comment type="similarity">
    <text evidence="1">Belongs to the short-chain dehydrogenases/reductases (SDR) family.</text>
</comment>
<protein>
    <submittedName>
        <fullName evidence="3">SDR family oxidoreductase</fullName>
    </submittedName>
</protein>
<dbReference type="NCBIfam" id="NF005559">
    <property type="entry name" value="PRK07231.1"/>
    <property type="match status" value="1"/>
</dbReference>
<dbReference type="InterPro" id="IPR036291">
    <property type="entry name" value="NAD(P)-bd_dom_sf"/>
</dbReference>
<dbReference type="GO" id="GO:0016616">
    <property type="term" value="F:oxidoreductase activity, acting on the CH-OH group of donors, NAD or NADP as acceptor"/>
    <property type="evidence" value="ECO:0007669"/>
    <property type="project" value="TreeGrafter"/>
</dbReference>
<dbReference type="Gene3D" id="3.40.50.720">
    <property type="entry name" value="NAD(P)-binding Rossmann-like Domain"/>
    <property type="match status" value="1"/>
</dbReference>
<dbReference type="EMBL" id="SBKP01000026">
    <property type="protein sequence ID" value="RXR24934.1"/>
    <property type="molecule type" value="Genomic_DNA"/>
</dbReference>
<dbReference type="InterPro" id="IPR002347">
    <property type="entry name" value="SDR_fam"/>
</dbReference>
<proteinExistence type="inferred from homology"/>
<evidence type="ECO:0000256" key="2">
    <source>
        <dbReference type="ARBA" id="ARBA00051383"/>
    </source>
</evidence>
<dbReference type="PRINTS" id="PR00080">
    <property type="entry name" value="SDRFAMILY"/>
</dbReference>
<organism evidence="3 4">
    <name type="scientific">Sphingobium fluviale</name>
    <dbReference type="NCBI Taxonomy" id="2506423"/>
    <lineage>
        <taxon>Bacteria</taxon>
        <taxon>Pseudomonadati</taxon>
        <taxon>Pseudomonadota</taxon>
        <taxon>Alphaproteobacteria</taxon>
        <taxon>Sphingomonadales</taxon>
        <taxon>Sphingomonadaceae</taxon>
        <taxon>Sphingobium</taxon>
    </lineage>
</organism>
<keyword evidence="4" id="KW-1185">Reference proteome</keyword>
<dbReference type="FunFam" id="3.40.50.720:FF:000084">
    <property type="entry name" value="Short-chain dehydrogenase reductase"/>
    <property type="match status" value="1"/>
</dbReference>
<evidence type="ECO:0000313" key="4">
    <source>
        <dbReference type="Proteomes" id="UP000290958"/>
    </source>
</evidence>
<dbReference type="SUPFAM" id="SSF51735">
    <property type="entry name" value="NAD(P)-binding Rossmann-fold domains"/>
    <property type="match status" value="1"/>
</dbReference>
<dbReference type="Pfam" id="PF13561">
    <property type="entry name" value="adh_short_C2"/>
    <property type="match status" value="1"/>
</dbReference>
<comment type="caution">
    <text evidence="3">The sequence shown here is derived from an EMBL/GenBank/DDBJ whole genome shotgun (WGS) entry which is preliminary data.</text>
</comment>
<dbReference type="Proteomes" id="UP000290958">
    <property type="component" value="Unassembled WGS sequence"/>
</dbReference>
<dbReference type="PRINTS" id="PR00081">
    <property type="entry name" value="GDHRDH"/>
</dbReference>
<evidence type="ECO:0000313" key="3">
    <source>
        <dbReference type="EMBL" id="RXR24934.1"/>
    </source>
</evidence>
<evidence type="ECO:0000256" key="1">
    <source>
        <dbReference type="ARBA" id="ARBA00006484"/>
    </source>
</evidence>
<dbReference type="OrthoDB" id="9792355at2"/>